<feature type="signal peptide" evidence="2">
    <location>
        <begin position="1"/>
        <end position="22"/>
    </location>
</feature>
<dbReference type="EMBL" id="SZQA01000002">
    <property type="protein sequence ID" value="TKK90892.1"/>
    <property type="molecule type" value="Genomic_DNA"/>
</dbReference>
<feature type="compositionally biased region" description="Pro residues" evidence="1">
    <location>
        <begin position="175"/>
        <end position="188"/>
    </location>
</feature>
<dbReference type="InterPro" id="IPR007410">
    <property type="entry name" value="LpqE-like"/>
</dbReference>
<dbReference type="Proteomes" id="UP000308705">
    <property type="component" value="Unassembled WGS sequence"/>
</dbReference>
<dbReference type="Gene3D" id="2.60.40.1890">
    <property type="entry name" value="PCu(A)C copper chaperone"/>
    <property type="match status" value="1"/>
</dbReference>
<keyword evidence="4" id="KW-1185">Reference proteome</keyword>
<evidence type="ECO:0000313" key="3">
    <source>
        <dbReference type="EMBL" id="TKK90892.1"/>
    </source>
</evidence>
<evidence type="ECO:0000256" key="1">
    <source>
        <dbReference type="SAM" id="MobiDB-lite"/>
    </source>
</evidence>
<accession>A0A4U3MQ38</accession>
<gene>
    <name evidence="3" type="ORF">FDA94_03800</name>
</gene>
<organism evidence="3 4">
    <name type="scientific">Herbidospora galbida</name>
    <dbReference type="NCBI Taxonomy" id="2575442"/>
    <lineage>
        <taxon>Bacteria</taxon>
        <taxon>Bacillati</taxon>
        <taxon>Actinomycetota</taxon>
        <taxon>Actinomycetes</taxon>
        <taxon>Streptosporangiales</taxon>
        <taxon>Streptosporangiaceae</taxon>
        <taxon>Herbidospora</taxon>
    </lineage>
</organism>
<feature type="region of interest" description="Disordered" evidence="1">
    <location>
        <begin position="175"/>
        <end position="198"/>
    </location>
</feature>
<dbReference type="Pfam" id="PF04314">
    <property type="entry name" value="PCuAC"/>
    <property type="match status" value="1"/>
</dbReference>
<dbReference type="InterPro" id="IPR036182">
    <property type="entry name" value="PCuAC_sf"/>
</dbReference>
<keyword evidence="2" id="KW-0732">Signal</keyword>
<proteinExistence type="predicted"/>
<dbReference type="SUPFAM" id="SSF110087">
    <property type="entry name" value="DR1885-like metal-binding protein"/>
    <property type="match status" value="1"/>
</dbReference>
<comment type="caution">
    <text evidence="3">The sequence shown here is derived from an EMBL/GenBank/DDBJ whole genome shotgun (WGS) entry which is preliminary data.</text>
</comment>
<dbReference type="OrthoDB" id="3478795at2"/>
<dbReference type="AlphaFoldDB" id="A0A4U3MQ38"/>
<reference evidence="3 4" key="1">
    <citation type="submission" date="2019-04" db="EMBL/GenBank/DDBJ databases">
        <title>Herbidospora sp. NEAU-GS14.nov., a novel actinomycete isolated from soil.</title>
        <authorList>
            <person name="Han L."/>
        </authorList>
    </citation>
    <scope>NUCLEOTIDE SEQUENCE [LARGE SCALE GENOMIC DNA]</scope>
    <source>
        <strain evidence="3 4">NEAU-GS14</strain>
    </source>
</reference>
<name>A0A4U3MQ38_9ACTN</name>
<evidence type="ECO:0000313" key="4">
    <source>
        <dbReference type="Proteomes" id="UP000308705"/>
    </source>
</evidence>
<dbReference type="RefSeq" id="WP_137245627.1">
    <property type="nucleotide sequence ID" value="NZ_SZQA01000002.1"/>
</dbReference>
<dbReference type="PROSITE" id="PS51257">
    <property type="entry name" value="PROKAR_LIPOPROTEIN"/>
    <property type="match status" value="1"/>
</dbReference>
<evidence type="ECO:0000256" key="2">
    <source>
        <dbReference type="SAM" id="SignalP"/>
    </source>
</evidence>
<protein>
    <submittedName>
        <fullName evidence="3">Copper chaperone PCu(A)C</fullName>
    </submittedName>
</protein>
<feature type="chain" id="PRO_5020234408" evidence="2">
    <location>
        <begin position="23"/>
        <end position="198"/>
    </location>
</feature>
<sequence length="198" mass="19794">MTTTSRRVIAIAAFLAAAPALAACGAGTDANTNKPYAPTESQVLIRDGQYGVNGMKVSQAYMLGPDPGGQIPAGGTVPLYLSLTNDGTAPDVLTGVTPDPNAATAAQGGGVQLPVGTLVHTGTGPNPQIQIQGVKAALRGGESIPLTLKFQNAGEVTMVVPVITRNREYATLPPVPGAIPAPPKPSPAATPAGESSGH</sequence>